<organism evidence="1 2">
    <name type="scientific">Caenorhabditis angaria</name>
    <dbReference type="NCBI Taxonomy" id="860376"/>
    <lineage>
        <taxon>Eukaryota</taxon>
        <taxon>Metazoa</taxon>
        <taxon>Ecdysozoa</taxon>
        <taxon>Nematoda</taxon>
        <taxon>Chromadorea</taxon>
        <taxon>Rhabditida</taxon>
        <taxon>Rhabditina</taxon>
        <taxon>Rhabditomorpha</taxon>
        <taxon>Rhabditoidea</taxon>
        <taxon>Rhabditidae</taxon>
        <taxon>Peloderinae</taxon>
        <taxon>Caenorhabditis</taxon>
    </lineage>
</organism>
<accession>A0A9P1IQS4</accession>
<dbReference type="PANTHER" id="PTHR14269:SF4">
    <property type="entry name" value="CAT EYE SYNDROME CRITICAL REGION PROTEIN 5"/>
    <property type="match status" value="1"/>
</dbReference>
<dbReference type="FunFam" id="3.40.50.1000:FF:000274">
    <property type="entry name" value="Phosphatidyl synthase"/>
    <property type="match status" value="1"/>
</dbReference>
<dbReference type="EMBL" id="CANHGI010000004">
    <property type="protein sequence ID" value="CAI5449595.1"/>
    <property type="molecule type" value="Genomic_DNA"/>
</dbReference>
<dbReference type="InterPro" id="IPR006357">
    <property type="entry name" value="HAD-SF_hydro_IIA"/>
</dbReference>
<dbReference type="PANTHER" id="PTHR14269">
    <property type="entry name" value="CDP-DIACYLGLYCEROL--GLYCEROL-3-PHOSPHATE 3-PHOSPHATIDYLTRANSFERASE-RELATED"/>
    <property type="match status" value="1"/>
</dbReference>
<name>A0A9P1IQS4_9PELO</name>
<dbReference type="Gene3D" id="3.40.50.1000">
    <property type="entry name" value="HAD superfamily/HAD-like"/>
    <property type="match status" value="2"/>
</dbReference>
<dbReference type="Pfam" id="PF13344">
    <property type="entry name" value="Hydrolase_6"/>
    <property type="match status" value="1"/>
</dbReference>
<gene>
    <name evidence="1" type="ORF">CAMP_LOCUS12232</name>
</gene>
<dbReference type="NCBIfam" id="TIGR01456">
    <property type="entry name" value="CECR5"/>
    <property type="match status" value="1"/>
</dbReference>
<dbReference type="GO" id="GO:0046474">
    <property type="term" value="P:glycerophospholipid biosynthetic process"/>
    <property type="evidence" value="ECO:0007669"/>
    <property type="project" value="TreeGrafter"/>
</dbReference>
<evidence type="ECO:0000313" key="2">
    <source>
        <dbReference type="Proteomes" id="UP001152747"/>
    </source>
</evidence>
<reference evidence="1" key="1">
    <citation type="submission" date="2022-11" db="EMBL/GenBank/DDBJ databases">
        <authorList>
            <person name="Kikuchi T."/>
        </authorList>
    </citation>
    <scope>NUCLEOTIDE SEQUENCE</scope>
    <source>
        <strain evidence="1">PS1010</strain>
    </source>
</reference>
<dbReference type="InterPro" id="IPR036412">
    <property type="entry name" value="HAD-like_sf"/>
</dbReference>
<comment type="caution">
    <text evidence="1">The sequence shown here is derived from an EMBL/GenBank/DDBJ whole genome shotgun (WGS) entry which is preliminary data.</text>
</comment>
<evidence type="ECO:0000313" key="1">
    <source>
        <dbReference type="EMBL" id="CAI5449595.1"/>
    </source>
</evidence>
<dbReference type="SUPFAM" id="SSF56784">
    <property type="entry name" value="HAD-like"/>
    <property type="match status" value="1"/>
</dbReference>
<dbReference type="InterPro" id="IPR050324">
    <property type="entry name" value="CDP-alcohol_PTase-I"/>
</dbReference>
<dbReference type="NCBIfam" id="TIGR01460">
    <property type="entry name" value="HAD-SF-IIA"/>
    <property type="match status" value="1"/>
</dbReference>
<keyword evidence="2" id="KW-1185">Reference proteome</keyword>
<sequence length="479" mass="54348">MSGKILKSQFFAGQKRGLLQGRDTNPFGIVLDIDGVLVRGRNLLPRVREAFKLILDEKGNFKIPTVFLTNGTNSTQKEKAEKLGEQLGFRIPPENMLMAQSPLRMFQSLHDKQVLAVGQKNAKKIANSVGFRKVTKIEQLTKWFSHLDCTDFSRKIDDSKENARARANFKPIEAILLLGEPLKWESSLQLIFDCLYTHGKMDSLCTISKTQVPIIACNVDLVWMADVESRIPRIGHGVFIHSLETIYEKMTGKHLQYTAVLGKPTEISYLQAAHKIQRIAKGMGMKDVKNMYVIGKGEPGGATWGPNQPQPQIHSTSCIRRFFLIFEHVPSDPFLDIGYFGLVENSTSKMATASETMQHIGSVSSGLEDSTGHEEDIGMIFDEKAADWIMIAQEAREDAKKWKLSERQADVVLNPLMKKVEQRVEDLRGMVKEKWAQMPNRDEWRCLRYLRRGNKTNVKKLAQLMEKGTELVIWERENG</sequence>
<dbReference type="InterPro" id="IPR023214">
    <property type="entry name" value="HAD_sf"/>
</dbReference>
<dbReference type="OrthoDB" id="10251048at2759"/>
<dbReference type="GO" id="GO:0005739">
    <property type="term" value="C:mitochondrion"/>
    <property type="evidence" value="ECO:0007669"/>
    <property type="project" value="TreeGrafter"/>
</dbReference>
<protein>
    <submittedName>
        <fullName evidence="1">Uncharacterized protein</fullName>
    </submittedName>
</protein>
<dbReference type="InterPro" id="IPR006353">
    <property type="entry name" value="HAD-SF_hydro_IIA_CECR5"/>
</dbReference>
<proteinExistence type="predicted"/>
<dbReference type="AlphaFoldDB" id="A0A9P1IQS4"/>
<dbReference type="Proteomes" id="UP001152747">
    <property type="component" value="Unassembled WGS sequence"/>
</dbReference>